<evidence type="ECO:0000259" key="8">
    <source>
        <dbReference type="PROSITE" id="PS50011"/>
    </source>
</evidence>
<comment type="caution">
    <text evidence="9">The sequence shown here is derived from an EMBL/GenBank/DDBJ whole genome shotgun (WGS) entry which is preliminary data.</text>
</comment>
<dbReference type="GO" id="GO:0005524">
    <property type="term" value="F:ATP binding"/>
    <property type="evidence" value="ECO:0007669"/>
    <property type="project" value="UniProtKB-UniRule"/>
</dbReference>
<keyword evidence="10" id="KW-1185">Reference proteome</keyword>
<organism evidence="9 10">
    <name type="scientific">Enhygromyxa salina</name>
    <dbReference type="NCBI Taxonomy" id="215803"/>
    <lineage>
        <taxon>Bacteria</taxon>
        <taxon>Pseudomonadati</taxon>
        <taxon>Myxococcota</taxon>
        <taxon>Polyangia</taxon>
        <taxon>Nannocystales</taxon>
        <taxon>Nannocystaceae</taxon>
        <taxon>Enhygromyxa</taxon>
    </lineage>
</organism>
<keyword evidence="7" id="KW-0812">Transmembrane</keyword>
<accession>A0A2S9YJA3</accession>
<feature type="transmembrane region" description="Helical" evidence="7">
    <location>
        <begin position="443"/>
        <end position="464"/>
    </location>
</feature>
<dbReference type="InterPro" id="IPR011009">
    <property type="entry name" value="Kinase-like_dom_sf"/>
</dbReference>
<feature type="compositionally biased region" description="Basic and acidic residues" evidence="6">
    <location>
        <begin position="425"/>
        <end position="440"/>
    </location>
</feature>
<feature type="compositionally biased region" description="Gly residues" evidence="6">
    <location>
        <begin position="546"/>
        <end position="559"/>
    </location>
</feature>
<sequence length="672" mass="70535">MADPGQPLPPCPHCGAAHPEEVLVCPNTNRLLPLEGRVLDNRFRFVRQLGEGGMSTVWLAENFRVRKQVAIKLMHPEFARNPRTLHRFQNEATAAGRIGNPHICDILDLGESPLGPYIVMEALQGSSFAELLDEQGRIDPPLAVLIICEALKGLAAAHAAGIIHRDLKPENVFLHEPEPGRMLVKLMDFGISKFTEDPGGGKTGANVVMGTPEYMSPEQAAGAANVDARTDIWAMGVMLYRALTGVEPFSGKTMAALLLALSMEDHAPISSFLPQLDSRLIAVVDRCLAKEPQHRFATALELFAALAPFQQAVAEGERPQAPVRTGKTMAIALDQVPTGPSTSRGAPSPGPLSTPKFATANTIATSGPIAPVSSVPPRGQTSVSKPGTKPGSVPGASGSDPNTWSSELGPPPDPDQSWSMGARTFNERESRPYTPTKERKGGWVGWLIGLGVVGLLGGGVALAWSQGWFATGDPEADSESETTGETGTVVAAEAGGEIPDLPSGETGASSAETGGTAGDESGGETGADTGDEKTDDTSGAQDSGGSSSGGSSSGGGSGGDSSDDQPIPIDFGNLIRQGSLYTHKSRGPNGTWSSAKTYCSGLKRNKRHGLTKWRLAKVSELDKFRSTDVDRLLYWSSESDGRKAKAVTMMNGAVSERAISDPAPRAFCVSSK</sequence>
<dbReference type="PROSITE" id="PS00107">
    <property type="entry name" value="PROTEIN_KINASE_ATP"/>
    <property type="match status" value="1"/>
</dbReference>
<feature type="compositionally biased region" description="Low complexity" evidence="6">
    <location>
        <begin position="494"/>
        <end position="514"/>
    </location>
</feature>
<dbReference type="Pfam" id="PF00069">
    <property type="entry name" value="Pkinase"/>
    <property type="match status" value="1"/>
</dbReference>
<feature type="region of interest" description="Disordered" evidence="6">
    <location>
        <begin position="494"/>
        <end position="593"/>
    </location>
</feature>
<dbReference type="InterPro" id="IPR008271">
    <property type="entry name" value="Ser/Thr_kinase_AS"/>
</dbReference>
<dbReference type="AlphaFoldDB" id="A0A2S9YJA3"/>
<evidence type="ECO:0000256" key="3">
    <source>
        <dbReference type="ARBA" id="ARBA00022777"/>
    </source>
</evidence>
<dbReference type="InterPro" id="IPR000719">
    <property type="entry name" value="Prot_kinase_dom"/>
</dbReference>
<dbReference type="RefSeq" id="WP_181197222.1">
    <property type="nucleotide sequence ID" value="NZ_PVNK01000018.1"/>
</dbReference>
<keyword evidence="3 9" id="KW-0418">Kinase</keyword>
<evidence type="ECO:0000256" key="1">
    <source>
        <dbReference type="ARBA" id="ARBA00022679"/>
    </source>
</evidence>
<keyword evidence="1 9" id="KW-0808">Transferase</keyword>
<evidence type="ECO:0000256" key="5">
    <source>
        <dbReference type="PROSITE-ProRule" id="PRU10141"/>
    </source>
</evidence>
<gene>
    <name evidence="9" type="primary">pknB_4</name>
    <name evidence="9" type="ORF">ENSA5_04290</name>
</gene>
<reference evidence="9 10" key="1">
    <citation type="submission" date="2018-03" db="EMBL/GenBank/DDBJ databases">
        <title>Draft Genome Sequences of the Obligatory Marine Myxobacteria Enhygromyxa salina SWB005.</title>
        <authorList>
            <person name="Poehlein A."/>
            <person name="Moghaddam J.A."/>
            <person name="Harms H."/>
            <person name="Alanjari M."/>
            <person name="Koenig G.M."/>
            <person name="Daniel R."/>
            <person name="Schaeberle T.F."/>
        </authorList>
    </citation>
    <scope>NUCLEOTIDE SEQUENCE [LARGE SCALE GENOMIC DNA]</scope>
    <source>
        <strain evidence="9 10">SWB005</strain>
    </source>
</reference>
<proteinExistence type="predicted"/>
<dbReference type="GO" id="GO:0004674">
    <property type="term" value="F:protein serine/threonine kinase activity"/>
    <property type="evidence" value="ECO:0007669"/>
    <property type="project" value="UniProtKB-EC"/>
</dbReference>
<dbReference type="InterPro" id="IPR017441">
    <property type="entry name" value="Protein_kinase_ATP_BS"/>
</dbReference>
<dbReference type="Gene3D" id="1.10.510.10">
    <property type="entry name" value="Transferase(Phosphotransferase) domain 1"/>
    <property type="match status" value="1"/>
</dbReference>
<feature type="binding site" evidence="5">
    <location>
        <position position="72"/>
    </location>
    <ligand>
        <name>ATP</name>
        <dbReference type="ChEBI" id="CHEBI:30616"/>
    </ligand>
</feature>
<keyword evidence="4 5" id="KW-0067">ATP-binding</keyword>
<keyword evidence="7" id="KW-0472">Membrane</keyword>
<dbReference type="SUPFAM" id="SSF56112">
    <property type="entry name" value="Protein kinase-like (PK-like)"/>
    <property type="match status" value="1"/>
</dbReference>
<protein>
    <submittedName>
        <fullName evidence="9">Serine/threonine-protein kinase PknB</fullName>
        <ecNumber evidence="9">2.7.11.1</ecNumber>
    </submittedName>
</protein>
<evidence type="ECO:0000256" key="4">
    <source>
        <dbReference type="ARBA" id="ARBA00022840"/>
    </source>
</evidence>
<dbReference type="PANTHER" id="PTHR43289:SF6">
    <property type="entry name" value="SERINE_THREONINE-PROTEIN KINASE NEKL-3"/>
    <property type="match status" value="1"/>
</dbReference>
<dbReference type="EMBL" id="PVNK01000018">
    <property type="protein sequence ID" value="PRQ05185.1"/>
    <property type="molecule type" value="Genomic_DNA"/>
</dbReference>
<evidence type="ECO:0000256" key="2">
    <source>
        <dbReference type="ARBA" id="ARBA00022741"/>
    </source>
</evidence>
<dbReference type="SMART" id="SM00220">
    <property type="entry name" value="S_TKc"/>
    <property type="match status" value="1"/>
</dbReference>
<dbReference type="EC" id="2.7.11.1" evidence="9"/>
<feature type="region of interest" description="Disordered" evidence="6">
    <location>
        <begin position="335"/>
        <end position="440"/>
    </location>
</feature>
<dbReference type="PANTHER" id="PTHR43289">
    <property type="entry name" value="MITOGEN-ACTIVATED PROTEIN KINASE KINASE KINASE 20-RELATED"/>
    <property type="match status" value="1"/>
</dbReference>
<dbReference type="PROSITE" id="PS50011">
    <property type="entry name" value="PROTEIN_KINASE_DOM"/>
    <property type="match status" value="1"/>
</dbReference>
<keyword evidence="2 5" id="KW-0547">Nucleotide-binding</keyword>
<evidence type="ECO:0000256" key="7">
    <source>
        <dbReference type="SAM" id="Phobius"/>
    </source>
</evidence>
<feature type="domain" description="Protein kinase" evidence="8">
    <location>
        <begin position="43"/>
        <end position="310"/>
    </location>
</feature>
<evidence type="ECO:0000313" key="10">
    <source>
        <dbReference type="Proteomes" id="UP000237968"/>
    </source>
</evidence>
<dbReference type="Proteomes" id="UP000237968">
    <property type="component" value="Unassembled WGS sequence"/>
</dbReference>
<evidence type="ECO:0000256" key="6">
    <source>
        <dbReference type="SAM" id="MobiDB-lite"/>
    </source>
</evidence>
<keyword evidence="7" id="KW-1133">Transmembrane helix</keyword>
<dbReference type="CDD" id="cd14014">
    <property type="entry name" value="STKc_PknB_like"/>
    <property type="match status" value="1"/>
</dbReference>
<dbReference type="PROSITE" id="PS00108">
    <property type="entry name" value="PROTEIN_KINASE_ST"/>
    <property type="match status" value="1"/>
</dbReference>
<name>A0A2S9YJA3_9BACT</name>
<dbReference type="Gene3D" id="3.30.200.20">
    <property type="entry name" value="Phosphorylase Kinase, domain 1"/>
    <property type="match status" value="1"/>
</dbReference>
<evidence type="ECO:0000313" key="9">
    <source>
        <dbReference type="EMBL" id="PRQ05185.1"/>
    </source>
</evidence>